<reference evidence="4 5" key="1">
    <citation type="submission" date="2019-02" db="EMBL/GenBank/DDBJ databases">
        <title>Deep-cultivation of Planctomycetes and their phenomic and genomic characterization uncovers novel biology.</title>
        <authorList>
            <person name="Wiegand S."/>
            <person name="Jogler M."/>
            <person name="Boedeker C."/>
            <person name="Pinto D."/>
            <person name="Vollmers J."/>
            <person name="Rivas-Marin E."/>
            <person name="Kohn T."/>
            <person name="Peeters S.H."/>
            <person name="Heuer A."/>
            <person name="Rast P."/>
            <person name="Oberbeckmann S."/>
            <person name="Bunk B."/>
            <person name="Jeske O."/>
            <person name="Meyerdierks A."/>
            <person name="Storesund J.E."/>
            <person name="Kallscheuer N."/>
            <person name="Luecker S."/>
            <person name="Lage O.M."/>
            <person name="Pohl T."/>
            <person name="Merkel B.J."/>
            <person name="Hornburger P."/>
            <person name="Mueller R.-W."/>
            <person name="Bruemmer F."/>
            <person name="Labrenz M."/>
            <person name="Spormann A.M."/>
            <person name="Op den Camp H."/>
            <person name="Overmann J."/>
            <person name="Amann R."/>
            <person name="Jetten M.S.M."/>
            <person name="Mascher T."/>
            <person name="Medema M.H."/>
            <person name="Devos D.P."/>
            <person name="Kaster A.-K."/>
            <person name="Ovreas L."/>
            <person name="Rohde M."/>
            <person name="Galperin M.Y."/>
            <person name="Jogler C."/>
        </authorList>
    </citation>
    <scope>NUCLEOTIDE SEQUENCE [LARGE SCALE GENOMIC DNA]</scope>
    <source>
        <strain evidence="4 5">ETA_A1</strain>
    </source>
</reference>
<organism evidence="4 5">
    <name type="scientific">Urbifossiella limnaea</name>
    <dbReference type="NCBI Taxonomy" id="2528023"/>
    <lineage>
        <taxon>Bacteria</taxon>
        <taxon>Pseudomonadati</taxon>
        <taxon>Planctomycetota</taxon>
        <taxon>Planctomycetia</taxon>
        <taxon>Gemmatales</taxon>
        <taxon>Gemmataceae</taxon>
        <taxon>Urbifossiella</taxon>
    </lineage>
</organism>
<feature type="coiled-coil region" evidence="1">
    <location>
        <begin position="37"/>
        <end position="92"/>
    </location>
</feature>
<sequence length="154" mass="16288" precursor="true">MTRSHKVLGFLLVALLGIYGCAKAPGGGDPAATDAKVQRLEEDFRAAASARDNFRAQLVQAHEKLSQQQRQLEQANAAAAAERVQKDAARADLRARTTERDNLQTQYDGFRRTIRDLLGQADAALSNPSAPLPAFAGGSGLHAPTPSPTAAAAN</sequence>
<dbReference type="AlphaFoldDB" id="A0A517Y2Z9"/>
<protein>
    <recommendedName>
        <fullName evidence="6">OmpH family outer membrane protein</fullName>
    </recommendedName>
</protein>
<gene>
    <name evidence="4" type="ORF">ETAA1_61240</name>
</gene>
<keyword evidence="1" id="KW-0175">Coiled coil</keyword>
<proteinExistence type="predicted"/>
<dbReference type="RefSeq" id="WP_145244302.1">
    <property type="nucleotide sequence ID" value="NZ_CP036273.1"/>
</dbReference>
<evidence type="ECO:0008006" key="6">
    <source>
        <dbReference type="Google" id="ProtNLM"/>
    </source>
</evidence>
<dbReference type="EMBL" id="CP036273">
    <property type="protein sequence ID" value="QDU24111.1"/>
    <property type="molecule type" value="Genomic_DNA"/>
</dbReference>
<accession>A0A517Y2Z9</accession>
<feature type="chain" id="PRO_5022102308" description="OmpH family outer membrane protein" evidence="3">
    <location>
        <begin position="25"/>
        <end position="154"/>
    </location>
</feature>
<dbReference type="KEGG" id="uli:ETAA1_61240"/>
<feature type="region of interest" description="Disordered" evidence="2">
    <location>
        <begin position="124"/>
        <end position="154"/>
    </location>
</feature>
<keyword evidence="5" id="KW-1185">Reference proteome</keyword>
<feature type="signal peptide" evidence="3">
    <location>
        <begin position="1"/>
        <end position="24"/>
    </location>
</feature>
<evidence type="ECO:0000313" key="4">
    <source>
        <dbReference type="EMBL" id="QDU24111.1"/>
    </source>
</evidence>
<name>A0A517Y2Z9_9BACT</name>
<dbReference type="PROSITE" id="PS51257">
    <property type="entry name" value="PROKAR_LIPOPROTEIN"/>
    <property type="match status" value="1"/>
</dbReference>
<evidence type="ECO:0000256" key="2">
    <source>
        <dbReference type="SAM" id="MobiDB-lite"/>
    </source>
</evidence>
<evidence type="ECO:0000256" key="1">
    <source>
        <dbReference type="SAM" id="Coils"/>
    </source>
</evidence>
<evidence type="ECO:0000313" key="5">
    <source>
        <dbReference type="Proteomes" id="UP000319576"/>
    </source>
</evidence>
<feature type="compositionally biased region" description="Low complexity" evidence="2">
    <location>
        <begin position="124"/>
        <end position="136"/>
    </location>
</feature>
<keyword evidence="3" id="KW-0732">Signal</keyword>
<dbReference type="Proteomes" id="UP000319576">
    <property type="component" value="Chromosome"/>
</dbReference>
<evidence type="ECO:0000256" key="3">
    <source>
        <dbReference type="SAM" id="SignalP"/>
    </source>
</evidence>
<dbReference type="OrthoDB" id="291897at2"/>